<keyword evidence="10" id="KW-1185">Reference proteome</keyword>
<keyword evidence="5" id="KW-0418">Kinase</keyword>
<dbReference type="Proteomes" id="UP001597601">
    <property type="component" value="Unassembled WGS sequence"/>
</dbReference>
<evidence type="ECO:0000256" key="1">
    <source>
        <dbReference type="ARBA" id="ARBA00000085"/>
    </source>
</evidence>
<name>A0ABW5XR22_9SPHI</name>
<dbReference type="Pfam" id="PF00989">
    <property type="entry name" value="PAS"/>
    <property type="match status" value="1"/>
</dbReference>
<dbReference type="Pfam" id="PF08447">
    <property type="entry name" value="PAS_3"/>
    <property type="match status" value="1"/>
</dbReference>
<evidence type="ECO:0000313" key="9">
    <source>
        <dbReference type="EMBL" id="MFD2864795.1"/>
    </source>
</evidence>
<reference evidence="10" key="1">
    <citation type="journal article" date="2019" name="Int. J. Syst. Evol. Microbiol.">
        <title>The Global Catalogue of Microorganisms (GCM) 10K type strain sequencing project: providing services to taxonomists for standard genome sequencing and annotation.</title>
        <authorList>
            <consortium name="The Broad Institute Genomics Platform"/>
            <consortium name="The Broad Institute Genome Sequencing Center for Infectious Disease"/>
            <person name="Wu L."/>
            <person name="Ma J."/>
        </authorList>
    </citation>
    <scope>NUCLEOTIDE SEQUENCE [LARGE SCALE GENOMIC DNA]</scope>
    <source>
        <strain evidence="10">KCTC 52232</strain>
    </source>
</reference>
<dbReference type="PANTHER" id="PTHR43304">
    <property type="entry name" value="PHYTOCHROME-LIKE PROTEIN CPH1"/>
    <property type="match status" value="1"/>
</dbReference>
<dbReference type="InterPro" id="IPR000700">
    <property type="entry name" value="PAS-assoc_C"/>
</dbReference>
<dbReference type="Pfam" id="PF08448">
    <property type="entry name" value="PAS_4"/>
    <property type="match status" value="1"/>
</dbReference>
<evidence type="ECO:0000256" key="5">
    <source>
        <dbReference type="ARBA" id="ARBA00022777"/>
    </source>
</evidence>
<dbReference type="Gene3D" id="2.10.70.100">
    <property type="match status" value="1"/>
</dbReference>
<accession>A0ABW5XR22</accession>
<sequence length="440" mass="50257">MSGTKRPSDETLQALETAPNMYLILSPELHILTASDLYLKATQTAREAIVGKHVFEAFPDNPELPDADGVQNINASLQNVLRTKKEDHMRVQRYDVPDVLRPGKFIQRYWDPCHTPVLDQEGDISYIIQLATDVTDKILAEQALYKSNMEQVETTEQIKSLNTELLATNVELRDTQQKLTLLNSKLEERVAKRTQELKRANEEQAAINERAAATNKELTEIQQRLIETNREVSAIAARLRISVESTGLGSWEYNPTTGNLFWSKECRQIFGLTEEQEVDFDTYTRHIHPDDQEWVIRRISETLQPDSSGKHELTHRILRFDNNELRWVKAKGTVEFEQGVATCFLGTVLDITELKQVEEKSARLAAIITSSSDAIIGKTLDSVISSWNDSAERMFGYTAYEMIGETIYKLLPSDRQDEEPMIISRIKNGERVDHFEPYGR</sequence>
<evidence type="ECO:0000256" key="4">
    <source>
        <dbReference type="ARBA" id="ARBA00022679"/>
    </source>
</evidence>
<protein>
    <recommendedName>
        <fullName evidence="2">histidine kinase</fullName>
        <ecNumber evidence="2">2.7.13.3</ecNumber>
    </recommendedName>
</protein>
<dbReference type="InterPro" id="IPR013767">
    <property type="entry name" value="PAS_fold"/>
</dbReference>
<keyword evidence="6" id="KW-0175">Coiled coil</keyword>
<dbReference type="NCBIfam" id="TIGR00229">
    <property type="entry name" value="sensory_box"/>
    <property type="match status" value="2"/>
</dbReference>
<evidence type="ECO:0000256" key="3">
    <source>
        <dbReference type="ARBA" id="ARBA00022553"/>
    </source>
</evidence>
<feature type="domain" description="PAC" evidence="8">
    <location>
        <begin position="311"/>
        <end position="363"/>
    </location>
</feature>
<evidence type="ECO:0000256" key="2">
    <source>
        <dbReference type="ARBA" id="ARBA00012438"/>
    </source>
</evidence>
<evidence type="ECO:0000259" key="7">
    <source>
        <dbReference type="PROSITE" id="PS50112"/>
    </source>
</evidence>
<feature type="domain" description="PAS" evidence="7">
    <location>
        <begin position="235"/>
        <end position="306"/>
    </location>
</feature>
<dbReference type="Gene3D" id="3.30.450.20">
    <property type="entry name" value="PAS domain"/>
    <property type="match status" value="3"/>
</dbReference>
<dbReference type="InterPro" id="IPR052162">
    <property type="entry name" value="Sensor_kinase/Photoreceptor"/>
</dbReference>
<feature type="domain" description="PAC" evidence="8">
    <location>
        <begin position="92"/>
        <end position="146"/>
    </location>
</feature>
<dbReference type="InterPro" id="IPR013655">
    <property type="entry name" value="PAS_fold_3"/>
</dbReference>
<dbReference type="PANTHER" id="PTHR43304:SF1">
    <property type="entry name" value="PAC DOMAIN-CONTAINING PROTEIN"/>
    <property type="match status" value="1"/>
</dbReference>
<dbReference type="InterPro" id="IPR013656">
    <property type="entry name" value="PAS_4"/>
</dbReference>
<comment type="caution">
    <text evidence="9">The sequence shown here is derived from an EMBL/GenBank/DDBJ whole genome shotgun (WGS) entry which is preliminary data.</text>
</comment>
<feature type="coiled-coil region" evidence="6">
    <location>
        <begin position="158"/>
        <end position="231"/>
    </location>
</feature>
<evidence type="ECO:0000259" key="8">
    <source>
        <dbReference type="PROSITE" id="PS50113"/>
    </source>
</evidence>
<comment type="catalytic activity">
    <reaction evidence="1">
        <text>ATP + protein L-histidine = ADP + protein N-phospho-L-histidine.</text>
        <dbReference type="EC" id="2.7.13.3"/>
    </reaction>
</comment>
<dbReference type="InterPro" id="IPR035965">
    <property type="entry name" value="PAS-like_dom_sf"/>
</dbReference>
<dbReference type="RefSeq" id="WP_377125920.1">
    <property type="nucleotide sequence ID" value="NZ_JBHUON010000008.1"/>
</dbReference>
<evidence type="ECO:0000313" key="10">
    <source>
        <dbReference type="Proteomes" id="UP001597601"/>
    </source>
</evidence>
<dbReference type="SMART" id="SM00091">
    <property type="entry name" value="PAS"/>
    <property type="match status" value="3"/>
</dbReference>
<dbReference type="EMBL" id="JBHUON010000008">
    <property type="protein sequence ID" value="MFD2864795.1"/>
    <property type="molecule type" value="Genomic_DNA"/>
</dbReference>
<feature type="domain" description="PAS" evidence="7">
    <location>
        <begin position="360"/>
        <end position="429"/>
    </location>
</feature>
<dbReference type="InterPro" id="IPR000014">
    <property type="entry name" value="PAS"/>
</dbReference>
<keyword evidence="4" id="KW-0808">Transferase</keyword>
<proteinExistence type="predicted"/>
<dbReference type="SUPFAM" id="SSF55785">
    <property type="entry name" value="PYP-like sensor domain (PAS domain)"/>
    <property type="match status" value="3"/>
</dbReference>
<dbReference type="PROSITE" id="PS50113">
    <property type="entry name" value="PAC"/>
    <property type="match status" value="2"/>
</dbReference>
<dbReference type="CDD" id="cd00130">
    <property type="entry name" value="PAS"/>
    <property type="match status" value="2"/>
</dbReference>
<evidence type="ECO:0000256" key="6">
    <source>
        <dbReference type="SAM" id="Coils"/>
    </source>
</evidence>
<dbReference type="PROSITE" id="PS50112">
    <property type="entry name" value="PAS"/>
    <property type="match status" value="2"/>
</dbReference>
<gene>
    <name evidence="9" type="ORF">ACFSYC_08865</name>
</gene>
<organism evidence="9 10">
    <name type="scientific">Mucilaginibacter antarcticus</name>
    <dbReference type="NCBI Taxonomy" id="1855725"/>
    <lineage>
        <taxon>Bacteria</taxon>
        <taxon>Pseudomonadati</taxon>
        <taxon>Bacteroidota</taxon>
        <taxon>Sphingobacteriia</taxon>
        <taxon>Sphingobacteriales</taxon>
        <taxon>Sphingobacteriaceae</taxon>
        <taxon>Mucilaginibacter</taxon>
    </lineage>
</organism>
<dbReference type="EC" id="2.7.13.3" evidence="2"/>
<keyword evidence="3" id="KW-0597">Phosphoprotein</keyword>